<evidence type="ECO:0000256" key="10">
    <source>
        <dbReference type="ARBA" id="ARBA00047317"/>
    </source>
</evidence>
<dbReference type="PROSITE" id="PS01079">
    <property type="entry name" value="MOCF_BIOSYNTHESIS_2"/>
    <property type="match status" value="1"/>
</dbReference>
<evidence type="ECO:0000256" key="3">
    <source>
        <dbReference type="ARBA" id="ARBA00005046"/>
    </source>
</evidence>
<evidence type="ECO:0000256" key="4">
    <source>
        <dbReference type="ARBA" id="ARBA00010763"/>
    </source>
</evidence>
<comment type="function">
    <text evidence="2 11">Catalyzes the insertion of molybdate into adenylated molybdopterin with the concomitant release of AMP.</text>
</comment>
<protein>
    <recommendedName>
        <fullName evidence="11">Molybdopterin molybdenumtransferase</fullName>
        <ecNumber evidence="11">2.10.1.1</ecNumber>
    </recommendedName>
</protein>
<comment type="caution">
    <text evidence="13">The sequence shown here is derived from an EMBL/GenBank/DDBJ whole genome shotgun (WGS) entry which is preliminary data.</text>
</comment>
<dbReference type="GO" id="GO:0006777">
    <property type="term" value="P:Mo-molybdopterin cofactor biosynthetic process"/>
    <property type="evidence" value="ECO:0007669"/>
    <property type="project" value="UniProtKB-UniRule"/>
</dbReference>
<dbReference type="Pfam" id="PF03454">
    <property type="entry name" value="MoeA_C"/>
    <property type="match status" value="1"/>
</dbReference>
<keyword evidence="9 11" id="KW-0501">Molybdenum cofactor biosynthesis</keyword>
<evidence type="ECO:0000256" key="1">
    <source>
        <dbReference type="ARBA" id="ARBA00001946"/>
    </source>
</evidence>
<keyword evidence="8 11" id="KW-0460">Magnesium</keyword>
<gene>
    <name evidence="13" type="ORF">GP2143_01335</name>
</gene>
<evidence type="ECO:0000256" key="5">
    <source>
        <dbReference type="ARBA" id="ARBA00022505"/>
    </source>
</evidence>
<reference evidence="13 14" key="1">
    <citation type="journal article" date="2010" name="J. Bacteriol.">
        <title>Genome sequence of the oligotrophic marine Gammaproteobacterium HTCC2143, isolated from the Oregon Coast.</title>
        <authorList>
            <person name="Oh H.M."/>
            <person name="Kang I."/>
            <person name="Ferriera S."/>
            <person name="Giovannoni S.J."/>
            <person name="Cho J.C."/>
        </authorList>
    </citation>
    <scope>NUCLEOTIDE SEQUENCE [LARGE SCALE GENOMIC DNA]</scope>
    <source>
        <strain evidence="13 14">HTCC2143</strain>
    </source>
</reference>
<dbReference type="InterPro" id="IPR036688">
    <property type="entry name" value="MoeA_C_domain_IV_sf"/>
</dbReference>
<dbReference type="EMBL" id="AAVT01000011">
    <property type="protein sequence ID" value="EAW30046.1"/>
    <property type="molecule type" value="Genomic_DNA"/>
</dbReference>
<dbReference type="InterPro" id="IPR038987">
    <property type="entry name" value="MoeA-like"/>
</dbReference>
<dbReference type="InterPro" id="IPR005111">
    <property type="entry name" value="MoeA_C_domain_IV"/>
</dbReference>
<feature type="domain" description="MoaB/Mog" evidence="12">
    <location>
        <begin position="174"/>
        <end position="311"/>
    </location>
</feature>
<evidence type="ECO:0000313" key="13">
    <source>
        <dbReference type="EMBL" id="EAW30046.1"/>
    </source>
</evidence>
<dbReference type="eggNOG" id="COG0303">
    <property type="taxonomic scope" value="Bacteria"/>
</dbReference>
<dbReference type="GO" id="GO:0005829">
    <property type="term" value="C:cytosol"/>
    <property type="evidence" value="ECO:0007669"/>
    <property type="project" value="TreeGrafter"/>
</dbReference>
<dbReference type="InterPro" id="IPR008284">
    <property type="entry name" value="MoCF_biosynth_CS"/>
</dbReference>
<dbReference type="Gene3D" id="2.170.190.11">
    <property type="entry name" value="Molybdopterin biosynthesis moea protein, domain 3"/>
    <property type="match status" value="1"/>
</dbReference>
<evidence type="ECO:0000313" key="14">
    <source>
        <dbReference type="Proteomes" id="UP000004931"/>
    </source>
</evidence>
<evidence type="ECO:0000256" key="7">
    <source>
        <dbReference type="ARBA" id="ARBA00022723"/>
    </source>
</evidence>
<keyword evidence="5 11" id="KW-0500">Molybdenum</keyword>
<dbReference type="Gene3D" id="2.40.340.10">
    <property type="entry name" value="MoeA, C-terminal, domain IV"/>
    <property type="match status" value="1"/>
</dbReference>
<dbReference type="InterPro" id="IPR036425">
    <property type="entry name" value="MoaB/Mog-like_dom_sf"/>
</dbReference>
<dbReference type="Pfam" id="PF03453">
    <property type="entry name" value="MoeA_N"/>
    <property type="match status" value="1"/>
</dbReference>
<dbReference type="SMART" id="SM00852">
    <property type="entry name" value="MoCF_biosynth"/>
    <property type="match status" value="1"/>
</dbReference>
<dbReference type="InterPro" id="IPR036135">
    <property type="entry name" value="MoeA_linker/N_sf"/>
</dbReference>
<dbReference type="SUPFAM" id="SSF63882">
    <property type="entry name" value="MoeA N-terminal region -like"/>
    <property type="match status" value="1"/>
</dbReference>
<proteinExistence type="inferred from homology"/>
<keyword evidence="6 11" id="KW-0808">Transferase</keyword>
<dbReference type="SUPFAM" id="SSF63867">
    <property type="entry name" value="MoeA C-terminal domain-like"/>
    <property type="match status" value="1"/>
</dbReference>
<accession>A0YGK5</accession>
<dbReference type="Gene3D" id="3.40.980.10">
    <property type="entry name" value="MoaB/Mog-like domain"/>
    <property type="match status" value="1"/>
</dbReference>
<dbReference type="PANTHER" id="PTHR10192:SF5">
    <property type="entry name" value="GEPHYRIN"/>
    <property type="match status" value="1"/>
</dbReference>
<dbReference type="EC" id="2.10.1.1" evidence="11"/>
<dbReference type="Gene3D" id="3.90.105.10">
    <property type="entry name" value="Molybdopterin biosynthesis moea protein, domain 2"/>
    <property type="match status" value="1"/>
</dbReference>
<dbReference type="UniPathway" id="UPA00344"/>
<dbReference type="NCBIfam" id="NF045515">
    <property type="entry name" value="Glp_gephyrin"/>
    <property type="match status" value="1"/>
</dbReference>
<evidence type="ECO:0000259" key="12">
    <source>
        <dbReference type="SMART" id="SM00852"/>
    </source>
</evidence>
<comment type="pathway">
    <text evidence="3 11">Cofactor biosynthesis; molybdopterin biosynthesis.</text>
</comment>
<dbReference type="Pfam" id="PF00994">
    <property type="entry name" value="MoCF_biosynth"/>
    <property type="match status" value="1"/>
</dbReference>
<keyword evidence="7 11" id="KW-0479">Metal-binding</keyword>
<dbReference type="InterPro" id="IPR001453">
    <property type="entry name" value="MoaB/Mog_dom"/>
</dbReference>
<comment type="catalytic activity">
    <reaction evidence="10">
        <text>adenylyl-molybdopterin + molybdate = Mo-molybdopterin + AMP + H(+)</text>
        <dbReference type="Rhea" id="RHEA:35047"/>
        <dbReference type="ChEBI" id="CHEBI:15378"/>
        <dbReference type="ChEBI" id="CHEBI:36264"/>
        <dbReference type="ChEBI" id="CHEBI:62727"/>
        <dbReference type="ChEBI" id="CHEBI:71302"/>
        <dbReference type="ChEBI" id="CHEBI:456215"/>
        <dbReference type="EC" id="2.10.1.1"/>
    </reaction>
</comment>
<sequence>MSVDQALAKILDTVVPVATVETVPLLQSLGRVIAIDKVAAINVPPCDNSAMDGYAIRLDDLEPLNELLIAQRIPAGQMGKPLKVGTAARIFTGAAIPPGADSVVMQEDTETRGEVVRVDRSEVKLGQHIRPMGQDIAKGSVVVGCGKRIQPQEIGLLASIGVTEVEVFTRLKVAVLSTGDELVEPGQSLASGQIYNSNRYTLTAFLIALGCEVIDGGIVEDDFQTTCDQLQSLSAQADVIISSGGVSVGEEDHVKAAVESLGQLGLWKLNIKPGKPLAFGAVGSTPFFGLPGNPSSVFVTFCLLARPYLLRKQGQSDVAPVMTTATAQFDWHQRGSRQEYLRAFVSVDEGVASVCLYDNQSSGVLASTSWANALMVLPPNTTITRGARVDVLLLSGLVGG</sequence>
<dbReference type="PANTHER" id="PTHR10192">
    <property type="entry name" value="MOLYBDOPTERIN BIOSYNTHESIS PROTEIN"/>
    <property type="match status" value="1"/>
</dbReference>
<dbReference type="FunFam" id="3.40.980.10:FF:000004">
    <property type="entry name" value="Molybdopterin molybdenumtransferase"/>
    <property type="match status" value="1"/>
</dbReference>
<evidence type="ECO:0000256" key="2">
    <source>
        <dbReference type="ARBA" id="ARBA00002901"/>
    </source>
</evidence>
<keyword evidence="14" id="KW-1185">Reference proteome</keyword>
<evidence type="ECO:0000256" key="11">
    <source>
        <dbReference type="RuleBase" id="RU365090"/>
    </source>
</evidence>
<dbReference type="NCBIfam" id="TIGR00177">
    <property type="entry name" value="molyb_syn"/>
    <property type="match status" value="1"/>
</dbReference>
<dbReference type="CDD" id="cd00887">
    <property type="entry name" value="MoeA"/>
    <property type="match status" value="1"/>
</dbReference>
<dbReference type="GO" id="GO:0061599">
    <property type="term" value="F:molybdopterin molybdotransferase activity"/>
    <property type="evidence" value="ECO:0007669"/>
    <property type="project" value="UniProtKB-UniRule"/>
</dbReference>
<comment type="cofactor">
    <cofactor evidence="1 11">
        <name>Mg(2+)</name>
        <dbReference type="ChEBI" id="CHEBI:18420"/>
    </cofactor>
</comment>
<organism evidence="13 14">
    <name type="scientific">marine gamma proteobacterium HTCC2143</name>
    <dbReference type="NCBI Taxonomy" id="247633"/>
    <lineage>
        <taxon>Bacteria</taxon>
        <taxon>Pseudomonadati</taxon>
        <taxon>Pseudomonadota</taxon>
        <taxon>Gammaproteobacteria</taxon>
        <taxon>Cellvibrionales</taxon>
        <taxon>Spongiibacteraceae</taxon>
        <taxon>BD1-7 clade</taxon>
    </lineage>
</organism>
<dbReference type="AlphaFoldDB" id="A0YGK5"/>
<name>A0YGK5_9GAMM</name>
<dbReference type="SUPFAM" id="SSF53218">
    <property type="entry name" value="Molybdenum cofactor biosynthesis proteins"/>
    <property type="match status" value="1"/>
</dbReference>
<dbReference type="OrthoDB" id="9804758at2"/>
<dbReference type="STRING" id="247633.GP2143_01335"/>
<evidence type="ECO:0000256" key="8">
    <source>
        <dbReference type="ARBA" id="ARBA00022842"/>
    </source>
</evidence>
<evidence type="ECO:0000256" key="9">
    <source>
        <dbReference type="ARBA" id="ARBA00023150"/>
    </source>
</evidence>
<evidence type="ECO:0000256" key="6">
    <source>
        <dbReference type="ARBA" id="ARBA00022679"/>
    </source>
</evidence>
<dbReference type="Proteomes" id="UP000004931">
    <property type="component" value="Unassembled WGS sequence"/>
</dbReference>
<dbReference type="GO" id="GO:0046872">
    <property type="term" value="F:metal ion binding"/>
    <property type="evidence" value="ECO:0007669"/>
    <property type="project" value="UniProtKB-UniRule"/>
</dbReference>
<comment type="similarity">
    <text evidence="4 11">Belongs to the MoeA family.</text>
</comment>
<dbReference type="InterPro" id="IPR005110">
    <property type="entry name" value="MoeA_linker/N"/>
</dbReference>